<feature type="transmembrane region" description="Helical" evidence="1">
    <location>
        <begin position="69"/>
        <end position="89"/>
    </location>
</feature>
<proteinExistence type="predicted"/>
<evidence type="ECO:0000313" key="3">
    <source>
        <dbReference type="Proteomes" id="UP000284751"/>
    </source>
</evidence>
<feature type="transmembrane region" description="Helical" evidence="1">
    <location>
        <begin position="128"/>
        <end position="146"/>
    </location>
</feature>
<comment type="caution">
    <text evidence="2">The sequence shown here is derived from an EMBL/GenBank/DDBJ whole genome shotgun (WGS) entry which is preliminary data.</text>
</comment>
<keyword evidence="1" id="KW-0812">Transmembrane</keyword>
<protein>
    <submittedName>
        <fullName evidence="2">Uncharacterized protein</fullName>
    </submittedName>
</protein>
<keyword evidence="1" id="KW-1133">Transmembrane helix</keyword>
<feature type="transmembrane region" description="Helical" evidence="1">
    <location>
        <begin position="12"/>
        <end position="35"/>
    </location>
</feature>
<keyword evidence="1" id="KW-0472">Membrane</keyword>
<sequence>MYSRLRQYHLIGAIGGFLTVLSAIIGIAIFSSYYITPESLIIVGILGIAGDGLIASYFGGVFSVSRDSLIKTGSLIAGIGLGWNILIAILQLAGVYFFVLALLGVLVTIAGEVIVFVKLITLFQRDSLIVVFCIFVLLGLLLSLFWTWASIISGAGLGGLLIYFYAHNITY</sequence>
<feature type="transmembrane region" description="Helical" evidence="1">
    <location>
        <begin position="95"/>
        <end position="116"/>
    </location>
</feature>
<accession>A0A412B144</accession>
<name>A0A412B144_9FIRM</name>
<feature type="transmembrane region" description="Helical" evidence="1">
    <location>
        <begin position="41"/>
        <end position="62"/>
    </location>
</feature>
<dbReference type="AlphaFoldDB" id="A0A412B144"/>
<evidence type="ECO:0000313" key="2">
    <source>
        <dbReference type="EMBL" id="RGQ44729.1"/>
    </source>
</evidence>
<dbReference type="EMBL" id="QRTC01000001">
    <property type="protein sequence ID" value="RGQ44729.1"/>
    <property type="molecule type" value="Genomic_DNA"/>
</dbReference>
<organism evidence="2 3">
    <name type="scientific">[Clostridium] leptum</name>
    <dbReference type="NCBI Taxonomy" id="1535"/>
    <lineage>
        <taxon>Bacteria</taxon>
        <taxon>Bacillati</taxon>
        <taxon>Bacillota</taxon>
        <taxon>Clostridia</taxon>
        <taxon>Eubacteriales</taxon>
        <taxon>Oscillospiraceae</taxon>
        <taxon>Oscillospiraceae incertae sedis</taxon>
    </lineage>
</organism>
<evidence type="ECO:0000256" key="1">
    <source>
        <dbReference type="SAM" id="Phobius"/>
    </source>
</evidence>
<gene>
    <name evidence="2" type="ORF">DWY99_00025</name>
</gene>
<dbReference type="Proteomes" id="UP000284751">
    <property type="component" value="Unassembled WGS sequence"/>
</dbReference>
<reference evidence="2 3" key="1">
    <citation type="submission" date="2018-08" db="EMBL/GenBank/DDBJ databases">
        <title>A genome reference for cultivated species of the human gut microbiota.</title>
        <authorList>
            <person name="Zou Y."/>
            <person name="Xue W."/>
            <person name="Luo G."/>
        </authorList>
    </citation>
    <scope>NUCLEOTIDE SEQUENCE [LARGE SCALE GENOMIC DNA]</scope>
    <source>
        <strain evidence="2 3">AF28-26</strain>
    </source>
</reference>